<dbReference type="EMBL" id="MHKE01000002">
    <property type="protein sequence ID" value="OGY85068.1"/>
    <property type="molecule type" value="Genomic_DNA"/>
</dbReference>
<dbReference type="InterPro" id="IPR001986">
    <property type="entry name" value="Enolpyruvate_Tfrase_dom"/>
</dbReference>
<feature type="modified residue" description="2-(S-cysteinyl)pyruvic acid O-phosphothioketal" evidence="12">
    <location>
        <position position="116"/>
    </location>
</feature>
<keyword evidence="6 12" id="KW-0133">Cell shape</keyword>
<dbReference type="NCBIfam" id="NF006873">
    <property type="entry name" value="PRK09369.1"/>
    <property type="match status" value="1"/>
</dbReference>
<dbReference type="Proteomes" id="UP000179164">
    <property type="component" value="Unassembled WGS sequence"/>
</dbReference>
<comment type="catalytic activity">
    <reaction evidence="11 12">
        <text>phosphoenolpyruvate + UDP-N-acetyl-alpha-D-glucosamine = UDP-N-acetyl-3-O-(1-carboxyvinyl)-alpha-D-glucosamine + phosphate</text>
        <dbReference type="Rhea" id="RHEA:18681"/>
        <dbReference type="ChEBI" id="CHEBI:43474"/>
        <dbReference type="ChEBI" id="CHEBI:57705"/>
        <dbReference type="ChEBI" id="CHEBI:58702"/>
        <dbReference type="ChEBI" id="CHEBI:68483"/>
        <dbReference type="EC" id="2.5.1.7"/>
    </reaction>
</comment>
<dbReference type="NCBIfam" id="TIGR01072">
    <property type="entry name" value="murA"/>
    <property type="match status" value="1"/>
</dbReference>
<evidence type="ECO:0000256" key="5">
    <source>
        <dbReference type="ARBA" id="ARBA00022679"/>
    </source>
</evidence>
<gene>
    <name evidence="12" type="primary">murA</name>
    <name evidence="14" type="ORF">A2898_02990</name>
</gene>
<evidence type="ECO:0000256" key="2">
    <source>
        <dbReference type="ARBA" id="ARBA00004752"/>
    </source>
</evidence>
<dbReference type="Pfam" id="PF00275">
    <property type="entry name" value="EPSP_synthase"/>
    <property type="match status" value="1"/>
</dbReference>
<dbReference type="InterPro" id="IPR036968">
    <property type="entry name" value="Enolpyruvate_Tfrase_sf"/>
</dbReference>
<sequence length="425" mass="45877">MDRFLIQGGASLEGEVVVSGAKNAALKLLAAALLTKERCSIHNVPNIADVRTMLEILRKLGANITFENGTVTIQASQLALTKPDYQLVKHMRASLVIVGPMLARLGEVILPHPGGCLIGARPINTHTNALAQLGVSLEQKDDLYHFRAPRLLGARVVLDEMSVSATENVLLAACLADGKTEIHLAASEPEIVDLAKFLKSMGAKIQGEGTSVISVEGVRELHGAEHHLIPDRMEAGTLAIAAAVSRGDVRIKKIIPDHLDAVLNVFRKANVSFALEEHSGLYATLHVKPTTIFEPVHIDTRPYPGFPTDLQAPCSVLMTQARGTSKIFETMYDSRLGYIKELVRMGAIATVVDSHTAVIEGPTALTGKRITSLDIRAGATLLIAALIAQGESVLEHVELIDRGYENIDERLKNLGANIQRQQTHD</sequence>
<dbReference type="InterPro" id="IPR013792">
    <property type="entry name" value="RNA3'P_cycl/enolpyr_Trfase_a/b"/>
</dbReference>
<name>A0A1G2B780_9BACT</name>
<dbReference type="GO" id="GO:0009252">
    <property type="term" value="P:peptidoglycan biosynthetic process"/>
    <property type="evidence" value="ECO:0007669"/>
    <property type="project" value="UniProtKB-UniRule"/>
</dbReference>
<feature type="binding site" evidence="12">
    <location>
        <position position="309"/>
    </location>
    <ligand>
        <name>UDP-N-acetyl-alpha-D-glucosamine</name>
        <dbReference type="ChEBI" id="CHEBI:57705"/>
    </ligand>
</feature>
<dbReference type="GO" id="GO:0005737">
    <property type="term" value="C:cytoplasm"/>
    <property type="evidence" value="ECO:0007669"/>
    <property type="project" value="UniProtKB-SubCell"/>
</dbReference>
<comment type="similarity">
    <text evidence="10 12">Belongs to the EPSP synthase family. MurA subfamily.</text>
</comment>
<dbReference type="AlphaFoldDB" id="A0A1G2B780"/>
<evidence type="ECO:0000259" key="13">
    <source>
        <dbReference type="Pfam" id="PF00275"/>
    </source>
</evidence>
<evidence type="ECO:0000256" key="7">
    <source>
        <dbReference type="ARBA" id="ARBA00022984"/>
    </source>
</evidence>
<proteinExistence type="inferred from homology"/>
<evidence type="ECO:0000313" key="15">
    <source>
        <dbReference type="Proteomes" id="UP000179164"/>
    </source>
</evidence>
<accession>A0A1G2B780</accession>
<keyword evidence="3 12" id="KW-0963">Cytoplasm</keyword>
<reference evidence="14 15" key="1">
    <citation type="journal article" date="2016" name="Nat. Commun.">
        <title>Thousands of microbial genomes shed light on interconnected biogeochemical processes in an aquifer system.</title>
        <authorList>
            <person name="Anantharaman K."/>
            <person name="Brown C.T."/>
            <person name="Hug L.A."/>
            <person name="Sharon I."/>
            <person name="Castelle C.J."/>
            <person name="Probst A.J."/>
            <person name="Thomas B.C."/>
            <person name="Singh A."/>
            <person name="Wilkins M.J."/>
            <person name="Karaoz U."/>
            <person name="Brodie E.L."/>
            <person name="Williams K.H."/>
            <person name="Hubbard S.S."/>
            <person name="Banfield J.F."/>
        </authorList>
    </citation>
    <scope>NUCLEOTIDE SEQUENCE [LARGE SCALE GENOMIC DNA]</scope>
</reference>
<keyword evidence="12" id="KW-0670">Pyruvate</keyword>
<dbReference type="Gene3D" id="3.65.10.10">
    <property type="entry name" value="Enolpyruvate transferase domain"/>
    <property type="match status" value="2"/>
</dbReference>
<dbReference type="GO" id="GO:0071555">
    <property type="term" value="P:cell wall organization"/>
    <property type="evidence" value="ECO:0007669"/>
    <property type="project" value="UniProtKB-KW"/>
</dbReference>
<comment type="pathway">
    <text evidence="2 12">Cell wall biogenesis; peptidoglycan biosynthesis.</text>
</comment>
<feature type="domain" description="Enolpyruvate transferase" evidence="13">
    <location>
        <begin position="7"/>
        <end position="411"/>
    </location>
</feature>
<evidence type="ECO:0000256" key="10">
    <source>
        <dbReference type="ARBA" id="ARBA00038367"/>
    </source>
</evidence>
<feature type="binding site" evidence="12">
    <location>
        <position position="92"/>
    </location>
    <ligand>
        <name>UDP-N-acetyl-alpha-D-glucosamine</name>
        <dbReference type="ChEBI" id="CHEBI:57705"/>
    </ligand>
</feature>
<dbReference type="HAMAP" id="MF_00111">
    <property type="entry name" value="MurA"/>
    <property type="match status" value="1"/>
</dbReference>
<dbReference type="EC" id="2.5.1.7" evidence="12"/>
<organism evidence="14 15">
    <name type="scientific">Candidatus Kerfeldbacteria bacterium RIFCSPLOWO2_01_FULL_48_11</name>
    <dbReference type="NCBI Taxonomy" id="1798543"/>
    <lineage>
        <taxon>Bacteria</taxon>
        <taxon>Candidatus Kerfeldiibacteriota</taxon>
    </lineage>
</organism>
<keyword evidence="8 12" id="KW-0131">Cell cycle</keyword>
<comment type="function">
    <text evidence="12">Cell wall formation. Adds enolpyruvyl to UDP-N-acetylglucosamine.</text>
</comment>
<dbReference type="InterPro" id="IPR050068">
    <property type="entry name" value="MurA_subfamily"/>
</dbReference>
<dbReference type="GO" id="GO:0008360">
    <property type="term" value="P:regulation of cell shape"/>
    <property type="evidence" value="ECO:0007669"/>
    <property type="project" value="UniProtKB-KW"/>
</dbReference>
<comment type="subcellular location">
    <subcellularLocation>
        <location evidence="1 12">Cytoplasm</location>
    </subcellularLocation>
</comment>
<dbReference type="PANTHER" id="PTHR43783">
    <property type="entry name" value="UDP-N-ACETYLGLUCOSAMINE 1-CARBOXYVINYLTRANSFERASE"/>
    <property type="match status" value="1"/>
</dbReference>
<dbReference type="GO" id="GO:0019277">
    <property type="term" value="P:UDP-N-acetylgalactosamine biosynthetic process"/>
    <property type="evidence" value="ECO:0007669"/>
    <property type="project" value="InterPro"/>
</dbReference>
<dbReference type="GO" id="GO:0051301">
    <property type="term" value="P:cell division"/>
    <property type="evidence" value="ECO:0007669"/>
    <property type="project" value="UniProtKB-KW"/>
</dbReference>
<keyword evidence="5 12" id="KW-0808">Transferase</keyword>
<feature type="active site" description="Proton donor" evidence="12">
    <location>
        <position position="116"/>
    </location>
</feature>
<keyword evidence="7 12" id="KW-0573">Peptidoglycan synthesis</keyword>
<keyword evidence="4 12" id="KW-0132">Cell division</keyword>
<dbReference type="InterPro" id="IPR005750">
    <property type="entry name" value="UDP_GlcNAc_COvinyl_MurA"/>
</dbReference>
<evidence type="ECO:0000256" key="9">
    <source>
        <dbReference type="ARBA" id="ARBA00023316"/>
    </source>
</evidence>
<dbReference type="STRING" id="1798543.A2898_02990"/>
<comment type="caution">
    <text evidence="12">Lacks conserved residue(s) required for the propagation of feature annotation.</text>
</comment>
<dbReference type="CDD" id="cd01555">
    <property type="entry name" value="UdpNAET"/>
    <property type="match status" value="1"/>
</dbReference>
<evidence type="ECO:0000313" key="14">
    <source>
        <dbReference type="EMBL" id="OGY85068.1"/>
    </source>
</evidence>
<evidence type="ECO:0000256" key="12">
    <source>
        <dbReference type="HAMAP-Rule" id="MF_00111"/>
    </source>
</evidence>
<evidence type="ECO:0000256" key="11">
    <source>
        <dbReference type="ARBA" id="ARBA00047527"/>
    </source>
</evidence>
<comment type="caution">
    <text evidence="14">The sequence shown here is derived from an EMBL/GenBank/DDBJ whole genome shotgun (WGS) entry which is preliminary data.</text>
</comment>
<feature type="binding site" evidence="12">
    <location>
        <position position="331"/>
    </location>
    <ligand>
        <name>UDP-N-acetyl-alpha-D-glucosamine</name>
        <dbReference type="ChEBI" id="CHEBI:57705"/>
    </ligand>
</feature>
<evidence type="ECO:0000256" key="4">
    <source>
        <dbReference type="ARBA" id="ARBA00022618"/>
    </source>
</evidence>
<dbReference type="SUPFAM" id="SSF55205">
    <property type="entry name" value="EPT/RTPC-like"/>
    <property type="match status" value="1"/>
</dbReference>
<dbReference type="UniPathway" id="UPA00219"/>
<protein>
    <recommendedName>
        <fullName evidence="12">UDP-N-acetylglucosamine 1-carboxyvinyltransferase</fullName>
        <ecNumber evidence="12">2.5.1.7</ecNumber>
    </recommendedName>
    <alternativeName>
        <fullName evidence="12">Enoylpyruvate transferase</fullName>
    </alternativeName>
    <alternativeName>
        <fullName evidence="12">UDP-N-acetylglucosamine enolpyruvyl transferase</fullName>
        <shortName evidence="12">EPT</shortName>
    </alternativeName>
</protein>
<evidence type="ECO:0000256" key="1">
    <source>
        <dbReference type="ARBA" id="ARBA00004496"/>
    </source>
</evidence>
<dbReference type="GO" id="GO:0008760">
    <property type="term" value="F:UDP-N-acetylglucosamine 1-carboxyvinyltransferase activity"/>
    <property type="evidence" value="ECO:0007669"/>
    <property type="project" value="UniProtKB-UniRule"/>
</dbReference>
<dbReference type="PANTHER" id="PTHR43783:SF1">
    <property type="entry name" value="UDP-N-ACETYLGLUCOSAMINE 1-CARBOXYVINYLTRANSFERASE"/>
    <property type="match status" value="1"/>
</dbReference>
<evidence type="ECO:0000256" key="3">
    <source>
        <dbReference type="ARBA" id="ARBA00022490"/>
    </source>
</evidence>
<feature type="binding site" evidence="12">
    <location>
        <begin position="22"/>
        <end position="23"/>
    </location>
    <ligand>
        <name>phosphoenolpyruvate</name>
        <dbReference type="ChEBI" id="CHEBI:58702"/>
    </ligand>
</feature>
<evidence type="ECO:0000256" key="8">
    <source>
        <dbReference type="ARBA" id="ARBA00023306"/>
    </source>
</evidence>
<evidence type="ECO:0000256" key="6">
    <source>
        <dbReference type="ARBA" id="ARBA00022960"/>
    </source>
</evidence>
<keyword evidence="9 12" id="KW-0961">Cell wall biogenesis/degradation</keyword>